<evidence type="ECO:0000313" key="3">
    <source>
        <dbReference type="Proteomes" id="UP000705867"/>
    </source>
</evidence>
<dbReference type="Pfam" id="PF01381">
    <property type="entry name" value="HTH_3"/>
    <property type="match status" value="1"/>
</dbReference>
<protein>
    <submittedName>
        <fullName evidence="2">Helix-turn-helix domain-containing protein</fullName>
    </submittedName>
</protein>
<sequence>MKCPMCGETMKTVNGTYKYVESGLNNIILTGVPLHKCSCGEAMPEIRNIEGLHRVIANALVKKKTPLSGREVRFIRKEMRCSAKELALMLGVSPVTVSRWENETEKIGMVSDKLIRMIYIQTVQEKCHKVLEGTVSQIKAIKSEDGQKPIRISIPSLNKYDTCLSYT</sequence>
<name>A0A953M2U2_9BACT</name>
<dbReference type="AlphaFoldDB" id="A0A953M2U2"/>
<reference evidence="2" key="1">
    <citation type="journal article" date="2021" name="bioRxiv">
        <title>Unraveling nitrogen, sulfur and carbon metabolic pathways and microbial community transcriptional responses to substrate deprivation and toxicity stresses in a bioreactor mimicking anoxic brackish coastal sediment conditions.</title>
        <authorList>
            <person name="Martins P.D."/>
            <person name="Echeveste M.J."/>
            <person name="Arshad A."/>
            <person name="Kurth J."/>
            <person name="Ouboter H."/>
            <person name="Jetten M.S.M."/>
            <person name="Welte C.U."/>
        </authorList>
    </citation>
    <scope>NUCLEOTIDE SEQUENCE</scope>
    <source>
        <strain evidence="2">MAG_39</strain>
    </source>
</reference>
<accession>A0A953M2U2</accession>
<reference evidence="2" key="2">
    <citation type="submission" date="2021-08" db="EMBL/GenBank/DDBJ databases">
        <authorList>
            <person name="Dalcin Martins P."/>
        </authorList>
    </citation>
    <scope>NUCLEOTIDE SEQUENCE</scope>
    <source>
        <strain evidence="2">MAG_39</strain>
    </source>
</reference>
<dbReference type="Proteomes" id="UP000705867">
    <property type="component" value="Unassembled WGS sequence"/>
</dbReference>
<dbReference type="InterPro" id="IPR010982">
    <property type="entry name" value="Lambda_DNA-bd_dom_sf"/>
</dbReference>
<dbReference type="EMBL" id="JAIOIV010000132">
    <property type="protein sequence ID" value="MBZ0157938.1"/>
    <property type="molecule type" value="Genomic_DNA"/>
</dbReference>
<dbReference type="InterPro" id="IPR022453">
    <property type="entry name" value="Znf_MqsA-type"/>
</dbReference>
<gene>
    <name evidence="2" type="ORF">K8I29_17205</name>
</gene>
<dbReference type="SUPFAM" id="SSF47413">
    <property type="entry name" value="lambda repressor-like DNA-binding domains"/>
    <property type="match status" value="1"/>
</dbReference>
<dbReference type="Gene3D" id="1.10.260.40">
    <property type="entry name" value="lambda repressor-like DNA-binding domains"/>
    <property type="match status" value="1"/>
</dbReference>
<dbReference type="InterPro" id="IPR001387">
    <property type="entry name" value="Cro/C1-type_HTH"/>
</dbReference>
<dbReference type="NCBIfam" id="TIGR03830">
    <property type="entry name" value="CxxCG_CxxCG_HTH"/>
    <property type="match status" value="1"/>
</dbReference>
<dbReference type="GO" id="GO:0003677">
    <property type="term" value="F:DNA binding"/>
    <property type="evidence" value="ECO:0007669"/>
    <property type="project" value="InterPro"/>
</dbReference>
<proteinExistence type="predicted"/>
<comment type="caution">
    <text evidence="2">The sequence shown here is derived from an EMBL/GenBank/DDBJ whole genome shotgun (WGS) entry which is preliminary data.</text>
</comment>
<dbReference type="NCBIfam" id="TIGR03831">
    <property type="entry name" value="YgiT_finger"/>
    <property type="match status" value="1"/>
</dbReference>
<evidence type="ECO:0000313" key="2">
    <source>
        <dbReference type="EMBL" id="MBZ0157938.1"/>
    </source>
</evidence>
<feature type="domain" description="HTH cro/C1-type" evidence="1">
    <location>
        <begin position="72"/>
        <end position="102"/>
    </location>
</feature>
<dbReference type="PROSITE" id="PS50943">
    <property type="entry name" value="HTH_CROC1"/>
    <property type="match status" value="1"/>
</dbReference>
<evidence type="ECO:0000259" key="1">
    <source>
        <dbReference type="PROSITE" id="PS50943"/>
    </source>
</evidence>
<dbReference type="CDD" id="cd00093">
    <property type="entry name" value="HTH_XRE"/>
    <property type="match status" value="1"/>
</dbReference>
<organism evidence="2 3">
    <name type="scientific">Candidatus Nitrobium versatile</name>
    <dbReference type="NCBI Taxonomy" id="2884831"/>
    <lineage>
        <taxon>Bacteria</taxon>
        <taxon>Pseudomonadati</taxon>
        <taxon>Nitrospirota</taxon>
        <taxon>Nitrospiria</taxon>
        <taxon>Nitrospirales</taxon>
        <taxon>Nitrospiraceae</taxon>
        <taxon>Candidatus Nitrobium</taxon>
    </lineage>
</organism>
<dbReference type="InterPro" id="IPR022452">
    <property type="entry name" value="MqsA"/>
</dbReference>